<proteinExistence type="predicted"/>
<reference evidence="3 4" key="1">
    <citation type="submission" date="2018-11" db="EMBL/GenBank/DDBJ databases">
        <title>Genome sequence and assembly of Colletotrichum sidae.</title>
        <authorList>
            <person name="Gan P."/>
            <person name="Shirasu K."/>
        </authorList>
    </citation>
    <scope>NUCLEOTIDE SEQUENCE [LARGE SCALE GENOMIC DNA]</scope>
    <source>
        <strain evidence="3 4">CBS 518.97</strain>
    </source>
</reference>
<feature type="signal peptide" evidence="2">
    <location>
        <begin position="1"/>
        <end position="27"/>
    </location>
</feature>
<dbReference type="Proteomes" id="UP000295604">
    <property type="component" value="Unassembled WGS sequence"/>
</dbReference>
<organism evidence="3 4">
    <name type="scientific">Colletotrichum sidae</name>
    <dbReference type="NCBI Taxonomy" id="1347389"/>
    <lineage>
        <taxon>Eukaryota</taxon>
        <taxon>Fungi</taxon>
        <taxon>Dikarya</taxon>
        <taxon>Ascomycota</taxon>
        <taxon>Pezizomycotina</taxon>
        <taxon>Sordariomycetes</taxon>
        <taxon>Hypocreomycetidae</taxon>
        <taxon>Glomerellales</taxon>
        <taxon>Glomerellaceae</taxon>
        <taxon>Colletotrichum</taxon>
        <taxon>Colletotrichum orbiculare species complex</taxon>
    </lineage>
</organism>
<protein>
    <submittedName>
        <fullName evidence="3">Uncharacterized protein</fullName>
    </submittedName>
</protein>
<sequence length="212" mass="22391">MQLRNAFGFALTGALACLLALFKPASATPNLLYHNSTIVAVDGQAIPAIRPRMAIRPPTRFACEDYICAATKLVQTTIGGQCTRVCQDNCNTLVRLAAKGPIALCSLDDKAIVSAGGATGVPALIDPVCGCKYCKCVCQYDIDNVAKVGLDNCKPEPLCKVISNSARGWTFTSGVAGTPYSCRFPPAKPGSAKGIEGDLPKLRRRSERGRLG</sequence>
<dbReference type="AlphaFoldDB" id="A0A4R8TSR4"/>
<dbReference type="PROSITE" id="PS51257">
    <property type="entry name" value="PROKAR_LIPOPROTEIN"/>
    <property type="match status" value="1"/>
</dbReference>
<feature type="compositionally biased region" description="Basic residues" evidence="1">
    <location>
        <begin position="202"/>
        <end position="212"/>
    </location>
</feature>
<evidence type="ECO:0000313" key="4">
    <source>
        <dbReference type="Proteomes" id="UP000295604"/>
    </source>
</evidence>
<evidence type="ECO:0000256" key="2">
    <source>
        <dbReference type="SAM" id="SignalP"/>
    </source>
</evidence>
<evidence type="ECO:0000256" key="1">
    <source>
        <dbReference type="SAM" id="MobiDB-lite"/>
    </source>
</evidence>
<dbReference type="EMBL" id="QAPF01000009">
    <property type="protein sequence ID" value="TEA22142.1"/>
    <property type="molecule type" value="Genomic_DNA"/>
</dbReference>
<name>A0A4R8TSR4_9PEZI</name>
<keyword evidence="4" id="KW-1185">Reference proteome</keyword>
<evidence type="ECO:0000313" key="3">
    <source>
        <dbReference type="EMBL" id="TEA22142.1"/>
    </source>
</evidence>
<gene>
    <name evidence="3" type="ORF">C8034_v002173</name>
</gene>
<feature type="region of interest" description="Disordered" evidence="1">
    <location>
        <begin position="191"/>
        <end position="212"/>
    </location>
</feature>
<comment type="caution">
    <text evidence="3">The sequence shown here is derived from an EMBL/GenBank/DDBJ whole genome shotgun (WGS) entry which is preliminary data.</text>
</comment>
<keyword evidence="2" id="KW-0732">Signal</keyword>
<accession>A0A4R8TSR4</accession>
<feature type="chain" id="PRO_5020555885" evidence="2">
    <location>
        <begin position="28"/>
        <end position="212"/>
    </location>
</feature>